<reference evidence="14" key="1">
    <citation type="submission" date="2016-05" db="EMBL/GenBank/DDBJ databases">
        <title>Comparative genomics of biotechnologically important yeasts.</title>
        <authorList>
            <consortium name="DOE Joint Genome Institute"/>
            <person name="Riley R."/>
            <person name="Haridas S."/>
            <person name="Wolfe K.H."/>
            <person name="Lopes M.R."/>
            <person name="Hittinger C.T."/>
            <person name="Goker M."/>
            <person name="Salamov A."/>
            <person name="Wisecaver J."/>
            <person name="Long T.M."/>
            <person name="Aerts A.L."/>
            <person name="Barry K."/>
            <person name="Choi C."/>
            <person name="Clum A."/>
            <person name="Coughlan A.Y."/>
            <person name="Deshpande S."/>
            <person name="Douglass A.P."/>
            <person name="Hanson S.J."/>
            <person name="Klenk H.-P."/>
            <person name="Labutti K."/>
            <person name="Lapidus A."/>
            <person name="Lindquist E."/>
            <person name="Lipzen A."/>
            <person name="Meier-Kolthoff J.P."/>
            <person name="Ohm R.A."/>
            <person name="Otillar R.P."/>
            <person name="Pangilinan J."/>
            <person name="Peng Y."/>
            <person name="Rokas A."/>
            <person name="Rosa C.A."/>
            <person name="Scheuner C."/>
            <person name="Sibirny A.A."/>
            <person name="Slot J.C."/>
            <person name="Stielow J.B."/>
            <person name="Sun H."/>
            <person name="Kurtzman C.P."/>
            <person name="Blackwell M."/>
            <person name="Grigoriev I.V."/>
            <person name="Jeffries T.W."/>
        </authorList>
    </citation>
    <scope>NUCLEOTIDE SEQUENCE [LARGE SCALE GENOMIC DNA]</scope>
    <source>
        <strain evidence="14">NRRL Y-12698</strain>
    </source>
</reference>
<evidence type="ECO:0000256" key="8">
    <source>
        <dbReference type="ARBA" id="ARBA00049541"/>
    </source>
</evidence>
<dbReference type="InterPro" id="IPR000794">
    <property type="entry name" value="Beta-ketoacyl_synthase"/>
</dbReference>
<dbReference type="OrthoDB" id="5334845at2759"/>
<dbReference type="GO" id="GO:0006633">
    <property type="term" value="P:fatty acid biosynthetic process"/>
    <property type="evidence" value="ECO:0007669"/>
    <property type="project" value="UniProtKB-KW"/>
</dbReference>
<proteinExistence type="inferred from homology"/>
<dbReference type="PROSITE" id="PS52004">
    <property type="entry name" value="KS3_2"/>
    <property type="match status" value="1"/>
</dbReference>
<dbReference type="GO" id="GO:0004315">
    <property type="term" value="F:3-oxoacyl-[acyl-carrier-protein] synthase activity"/>
    <property type="evidence" value="ECO:0007669"/>
    <property type="project" value="UniProtKB-EC"/>
</dbReference>
<evidence type="ECO:0000256" key="6">
    <source>
        <dbReference type="ARBA" id="ARBA00023160"/>
    </source>
</evidence>
<protein>
    <recommendedName>
        <fullName evidence="9">3-oxoacyl-[acyl-carrier-protein] synthase</fullName>
    </recommendedName>
</protein>
<dbReference type="PIRSF" id="PIRSF000447">
    <property type="entry name" value="KAS_II"/>
    <property type="match status" value="1"/>
</dbReference>
<dbReference type="Pfam" id="PF00109">
    <property type="entry name" value="ketoacyl-synt"/>
    <property type="match status" value="1"/>
</dbReference>
<evidence type="ECO:0000256" key="4">
    <source>
        <dbReference type="ARBA" id="ARBA00022832"/>
    </source>
</evidence>
<evidence type="ECO:0000256" key="5">
    <source>
        <dbReference type="ARBA" id="ARBA00023098"/>
    </source>
</evidence>
<keyword evidence="3 9" id="KW-0808">Transferase</keyword>
<evidence type="ECO:0000256" key="3">
    <source>
        <dbReference type="ARBA" id="ARBA00022679"/>
    </source>
</evidence>
<dbReference type="InterPro" id="IPR018201">
    <property type="entry name" value="Ketoacyl_synth_AS"/>
</dbReference>
<accession>A0A1E3QM27</accession>
<dbReference type="EMBL" id="KV454435">
    <property type="protein sequence ID" value="ODQ78514.1"/>
    <property type="molecule type" value="Genomic_DNA"/>
</dbReference>
<feature type="active site" description="For beta-ketoacyl synthase activity" evidence="10">
    <location>
        <position position="176"/>
    </location>
</feature>
<evidence type="ECO:0000256" key="2">
    <source>
        <dbReference type="ARBA" id="ARBA00022516"/>
    </source>
</evidence>
<dbReference type="Proteomes" id="UP000094336">
    <property type="component" value="Unassembled WGS sequence"/>
</dbReference>
<dbReference type="STRING" id="984486.A0A1E3QM27"/>
<dbReference type="PANTHER" id="PTHR11712:SF336">
    <property type="entry name" value="3-OXOACYL-[ACYL-CARRIER-PROTEIN] SYNTHASE, MITOCHONDRIAL"/>
    <property type="match status" value="1"/>
</dbReference>
<keyword evidence="7" id="KW-0012">Acyltransferase</keyword>
<organism evidence="13 14">
    <name type="scientific">Babjeviella inositovora NRRL Y-12698</name>
    <dbReference type="NCBI Taxonomy" id="984486"/>
    <lineage>
        <taxon>Eukaryota</taxon>
        <taxon>Fungi</taxon>
        <taxon>Dikarya</taxon>
        <taxon>Ascomycota</taxon>
        <taxon>Saccharomycotina</taxon>
        <taxon>Pichiomycetes</taxon>
        <taxon>Serinales incertae sedis</taxon>
        <taxon>Babjeviella</taxon>
    </lineage>
</organism>
<keyword evidence="4" id="KW-0276">Fatty acid metabolism</keyword>
<keyword evidence="6 9" id="KW-0275">Fatty acid biosynthesis</keyword>
<name>A0A1E3QM27_9ASCO</name>
<dbReference type="InterPro" id="IPR014030">
    <property type="entry name" value="Ketoacyl_synth_N"/>
</dbReference>
<keyword evidence="2 9" id="KW-0444">Lipid biosynthesis</keyword>
<gene>
    <name evidence="13" type="ORF">BABINDRAFT_162719</name>
</gene>
<dbReference type="RefSeq" id="XP_018983842.1">
    <property type="nucleotide sequence ID" value="XM_019129501.1"/>
</dbReference>
<comment type="similarity">
    <text evidence="1 9 11">Belongs to the thiolase-like superfamily. Beta-ketoacyl-ACP synthases family.</text>
</comment>
<evidence type="ECO:0000259" key="12">
    <source>
        <dbReference type="PROSITE" id="PS52004"/>
    </source>
</evidence>
<dbReference type="SUPFAM" id="SSF53901">
    <property type="entry name" value="Thiolase-like"/>
    <property type="match status" value="2"/>
</dbReference>
<dbReference type="Gene3D" id="3.40.47.10">
    <property type="match status" value="2"/>
</dbReference>
<dbReference type="InterPro" id="IPR020841">
    <property type="entry name" value="PKS_Beta-ketoAc_synthase_dom"/>
</dbReference>
<sequence length="437" mass="46211">MTSRVVITGLGLVTPLGVGVKTVWPALLAGQSGLVSTTTIEENQDQWASVPSKVVGRVPRGLLADGKWDVNDHFDASDARRVAPFAQYAMAACDEALRDANWFPESDEAKEHTGVCVGSGIGSLEDSYANSVAFHEKGYRRVQPLFIPRLLSNMATGAISIKHQFRGPTHSVATACATGVHSIGDAARFIKDGYADVMIAGAAEASLHPLALSGFARAKSVITGFNDAPEKASRPFDSARNGFVLAEGSGIVVLESLAHAQRRRAHIYGEIVGYGLSGDGHHITAPSPNGNGALRAMKGALRDIHGGESVPPSELGYINAHATSTLLGDRAENEAIRSLFGENPELSVSSTKGSIGHLLGAAGAVESIFTILAMYHGQMPPTLNCEHPGEAEGDNKADFLFDYVPQSRAKDVKYAMCNSFGFGGTNASLCFKKYEKT</sequence>
<dbReference type="NCBIfam" id="TIGR03150">
    <property type="entry name" value="fabF"/>
    <property type="match status" value="1"/>
</dbReference>
<dbReference type="FunFam" id="3.40.47.10:FF:000009">
    <property type="entry name" value="3-oxoacyl-[acyl-carrier-protein] synthase 2"/>
    <property type="match status" value="1"/>
</dbReference>
<evidence type="ECO:0000256" key="10">
    <source>
        <dbReference type="PIRSR" id="PIRSR000447-1"/>
    </source>
</evidence>
<comment type="catalytic activity">
    <reaction evidence="8">
        <text>a fatty acyl-[ACP] + malonyl-[ACP] + H(+) = a 3-oxoacyl-[ACP] + holo-[ACP] + CO2</text>
        <dbReference type="Rhea" id="RHEA:22836"/>
        <dbReference type="Rhea" id="RHEA-COMP:9623"/>
        <dbReference type="Rhea" id="RHEA-COMP:9685"/>
        <dbReference type="Rhea" id="RHEA-COMP:9916"/>
        <dbReference type="Rhea" id="RHEA-COMP:14125"/>
        <dbReference type="ChEBI" id="CHEBI:15378"/>
        <dbReference type="ChEBI" id="CHEBI:16526"/>
        <dbReference type="ChEBI" id="CHEBI:64479"/>
        <dbReference type="ChEBI" id="CHEBI:78449"/>
        <dbReference type="ChEBI" id="CHEBI:78776"/>
        <dbReference type="ChEBI" id="CHEBI:138651"/>
        <dbReference type="EC" id="2.3.1.41"/>
    </reaction>
</comment>
<keyword evidence="5" id="KW-0443">Lipid metabolism</keyword>
<evidence type="ECO:0000256" key="9">
    <source>
        <dbReference type="PIRNR" id="PIRNR000447"/>
    </source>
</evidence>
<dbReference type="SMART" id="SM00825">
    <property type="entry name" value="PKS_KS"/>
    <property type="match status" value="1"/>
</dbReference>
<evidence type="ECO:0000313" key="13">
    <source>
        <dbReference type="EMBL" id="ODQ78514.1"/>
    </source>
</evidence>
<dbReference type="GeneID" id="30147354"/>
<dbReference type="GO" id="GO:0005739">
    <property type="term" value="C:mitochondrion"/>
    <property type="evidence" value="ECO:0007669"/>
    <property type="project" value="TreeGrafter"/>
</dbReference>
<evidence type="ECO:0000313" key="14">
    <source>
        <dbReference type="Proteomes" id="UP000094336"/>
    </source>
</evidence>
<dbReference type="Pfam" id="PF02801">
    <property type="entry name" value="Ketoacyl-synt_C"/>
    <property type="match status" value="1"/>
</dbReference>
<evidence type="ECO:0000256" key="7">
    <source>
        <dbReference type="ARBA" id="ARBA00023315"/>
    </source>
</evidence>
<feature type="domain" description="Ketosynthase family 3 (KS3)" evidence="12">
    <location>
        <begin position="2"/>
        <end position="433"/>
    </location>
</feature>
<dbReference type="PANTHER" id="PTHR11712">
    <property type="entry name" value="POLYKETIDE SYNTHASE-RELATED"/>
    <property type="match status" value="1"/>
</dbReference>
<keyword evidence="14" id="KW-1185">Reference proteome</keyword>
<dbReference type="InterPro" id="IPR017568">
    <property type="entry name" value="3-oxoacyl-ACP_synth-2"/>
</dbReference>
<dbReference type="InterPro" id="IPR014031">
    <property type="entry name" value="Ketoacyl_synth_C"/>
</dbReference>
<evidence type="ECO:0000256" key="1">
    <source>
        <dbReference type="ARBA" id="ARBA00008467"/>
    </source>
</evidence>
<dbReference type="PROSITE" id="PS00606">
    <property type="entry name" value="KS3_1"/>
    <property type="match status" value="1"/>
</dbReference>
<dbReference type="CDD" id="cd00834">
    <property type="entry name" value="KAS_I_II"/>
    <property type="match status" value="1"/>
</dbReference>
<evidence type="ECO:0000256" key="11">
    <source>
        <dbReference type="RuleBase" id="RU003694"/>
    </source>
</evidence>
<dbReference type="AlphaFoldDB" id="A0A1E3QM27"/>
<dbReference type="NCBIfam" id="NF005589">
    <property type="entry name" value="PRK07314.1"/>
    <property type="match status" value="1"/>
</dbReference>
<dbReference type="InterPro" id="IPR016039">
    <property type="entry name" value="Thiolase-like"/>
</dbReference>